<organism evidence="2 3">
    <name type="scientific">Aquatica leii</name>
    <dbReference type="NCBI Taxonomy" id="1421715"/>
    <lineage>
        <taxon>Eukaryota</taxon>
        <taxon>Metazoa</taxon>
        <taxon>Ecdysozoa</taxon>
        <taxon>Arthropoda</taxon>
        <taxon>Hexapoda</taxon>
        <taxon>Insecta</taxon>
        <taxon>Pterygota</taxon>
        <taxon>Neoptera</taxon>
        <taxon>Endopterygota</taxon>
        <taxon>Coleoptera</taxon>
        <taxon>Polyphaga</taxon>
        <taxon>Elateriformia</taxon>
        <taxon>Elateroidea</taxon>
        <taxon>Lampyridae</taxon>
        <taxon>Luciolinae</taxon>
        <taxon>Aquatica</taxon>
    </lineage>
</organism>
<keyword evidence="3" id="KW-1185">Reference proteome</keyword>
<dbReference type="Proteomes" id="UP001353858">
    <property type="component" value="Unassembled WGS sequence"/>
</dbReference>
<evidence type="ECO:0000256" key="1">
    <source>
        <dbReference type="SAM" id="MobiDB-lite"/>
    </source>
</evidence>
<reference evidence="3" key="1">
    <citation type="submission" date="2023-01" db="EMBL/GenBank/DDBJ databases">
        <title>Key to firefly adult light organ development and bioluminescence: homeobox transcription factors regulate luciferase expression and transportation to peroxisome.</title>
        <authorList>
            <person name="Fu X."/>
        </authorList>
    </citation>
    <scope>NUCLEOTIDE SEQUENCE [LARGE SCALE GENOMIC DNA]</scope>
</reference>
<evidence type="ECO:0000313" key="3">
    <source>
        <dbReference type="Proteomes" id="UP001353858"/>
    </source>
</evidence>
<gene>
    <name evidence="2" type="ORF">RN001_002729</name>
</gene>
<sequence length="114" mass="13180">MSDWPQRIGQTELNYQRLYRGNCKAAKQYASISISELKLLVSSEEQLDALKVSSNRRKYEQFHKRSCKNVWDNAEIIKELVFPKLIKNAKKYNNCSRSFGKKSSNTSSGPKKCN</sequence>
<feature type="region of interest" description="Disordered" evidence="1">
    <location>
        <begin position="95"/>
        <end position="114"/>
    </location>
</feature>
<name>A0AAN7QNP0_9COLE</name>
<dbReference type="EMBL" id="JARPUR010000001">
    <property type="protein sequence ID" value="KAK4886458.1"/>
    <property type="molecule type" value="Genomic_DNA"/>
</dbReference>
<dbReference type="AlphaFoldDB" id="A0AAN7QNP0"/>
<protein>
    <submittedName>
        <fullName evidence="2">Uncharacterized protein</fullName>
    </submittedName>
</protein>
<proteinExistence type="predicted"/>
<evidence type="ECO:0000313" key="2">
    <source>
        <dbReference type="EMBL" id="KAK4886458.1"/>
    </source>
</evidence>
<comment type="caution">
    <text evidence="2">The sequence shown here is derived from an EMBL/GenBank/DDBJ whole genome shotgun (WGS) entry which is preliminary data.</text>
</comment>
<accession>A0AAN7QNP0</accession>